<feature type="transmembrane region" description="Helical" evidence="1">
    <location>
        <begin position="126"/>
        <end position="149"/>
    </location>
</feature>
<keyword evidence="1" id="KW-1133">Transmembrane helix</keyword>
<dbReference type="EMBL" id="LCAB01000006">
    <property type="protein sequence ID" value="KKR83341.1"/>
    <property type="molecule type" value="Genomic_DNA"/>
</dbReference>
<name>A0A0G0U7W5_9BACT</name>
<dbReference type="Proteomes" id="UP000034601">
    <property type="component" value="Unassembled WGS sequence"/>
</dbReference>
<keyword evidence="1" id="KW-0812">Transmembrane</keyword>
<keyword evidence="1" id="KW-0472">Membrane</keyword>
<proteinExistence type="predicted"/>
<organism evidence="2 3">
    <name type="scientific">Candidatus Daviesbacteria bacterium GW2011_GWA2_40_9</name>
    <dbReference type="NCBI Taxonomy" id="1618424"/>
    <lineage>
        <taxon>Bacteria</taxon>
        <taxon>Candidatus Daviesiibacteriota</taxon>
    </lineage>
</organism>
<comment type="caution">
    <text evidence="2">The sequence shown here is derived from an EMBL/GenBank/DDBJ whole genome shotgun (WGS) entry which is preliminary data.</text>
</comment>
<evidence type="ECO:0000256" key="1">
    <source>
        <dbReference type="SAM" id="Phobius"/>
    </source>
</evidence>
<protein>
    <submittedName>
        <fullName evidence="2">Glutathione-regulated potassium-efflux system protein</fullName>
    </submittedName>
</protein>
<feature type="transmembrane region" description="Helical" evidence="1">
    <location>
        <begin position="82"/>
        <end position="104"/>
    </location>
</feature>
<feature type="transmembrane region" description="Helical" evidence="1">
    <location>
        <begin position="55"/>
        <end position="75"/>
    </location>
</feature>
<evidence type="ECO:0000313" key="3">
    <source>
        <dbReference type="Proteomes" id="UP000034601"/>
    </source>
</evidence>
<gene>
    <name evidence="2" type="ORF">UU29_C0006G0030</name>
</gene>
<feature type="transmembrane region" description="Helical" evidence="1">
    <location>
        <begin position="12"/>
        <end position="35"/>
    </location>
</feature>
<sequence length="168" mass="17482">MQVSKFFPIPLLVAVIAFVYMWAAAQFNLIGWIAFITWGGYFLSGVSSKSAVREAISVSLGIILGAVIVLLATALSSSLGTLAVPIIVAVAAFVIVFLELVPWFDMAPGYFLGAAVFFGAGAKPDMATITAAWIPAVVGIVLGVLTGYLRGLILSAQGAQDTLKKATA</sequence>
<reference evidence="2 3" key="1">
    <citation type="journal article" date="2015" name="Nature">
        <title>rRNA introns, odd ribosomes, and small enigmatic genomes across a large radiation of phyla.</title>
        <authorList>
            <person name="Brown C.T."/>
            <person name="Hug L.A."/>
            <person name="Thomas B.C."/>
            <person name="Sharon I."/>
            <person name="Castelle C.J."/>
            <person name="Singh A."/>
            <person name="Wilkins M.J."/>
            <person name="Williams K.H."/>
            <person name="Banfield J.F."/>
        </authorList>
    </citation>
    <scope>NUCLEOTIDE SEQUENCE [LARGE SCALE GENOMIC DNA]</scope>
</reference>
<dbReference type="AlphaFoldDB" id="A0A0G0U7W5"/>
<accession>A0A0G0U7W5</accession>
<dbReference type="InterPro" id="IPR009476">
    <property type="entry name" value="DUF1097"/>
</dbReference>
<evidence type="ECO:0000313" key="2">
    <source>
        <dbReference type="EMBL" id="KKR83341.1"/>
    </source>
</evidence>
<dbReference type="Pfam" id="PF06496">
    <property type="entry name" value="DUF1097"/>
    <property type="match status" value="1"/>
</dbReference>